<dbReference type="OrthoDB" id="1439867at2"/>
<sequence>MLFALFYFTSVFLFHSIDISIASIGLIIGVFLCFVFMLLLLNFILRKNNLTEDNSYALLITILLLGSFYETMFELNIFFSNLVLLLAFRKIYSIGSGIKIKSKLFDAGFWVGIATLIYSWSIIFLILVYVGMLVFRKMNVKNLFIPIVGFITPLIIYFTYHFYFDNLNFFYDTLNFDMSFNFVTYNALKLLIPITLLLALIIWCVVTLSPKVVLISNNFKLSWKIIMIHLIVSIVIVVVSPLKNGSELFFLIIPVAIIIANFIHKTGSSTFKNLILYLFLAISIGVYFL</sequence>
<evidence type="ECO:0000313" key="2">
    <source>
        <dbReference type="EMBL" id="SNR54782.1"/>
    </source>
</evidence>
<feature type="transmembrane region" description="Helical" evidence="1">
    <location>
        <begin position="57"/>
        <end position="88"/>
    </location>
</feature>
<evidence type="ECO:0008006" key="4">
    <source>
        <dbReference type="Google" id="ProtNLM"/>
    </source>
</evidence>
<evidence type="ECO:0000256" key="1">
    <source>
        <dbReference type="SAM" id="Phobius"/>
    </source>
</evidence>
<gene>
    <name evidence="2" type="ORF">SAMN04488111_1650</name>
</gene>
<feature type="transmembrane region" description="Helical" evidence="1">
    <location>
        <begin position="183"/>
        <end position="209"/>
    </location>
</feature>
<keyword evidence="3" id="KW-1185">Reference proteome</keyword>
<keyword evidence="1" id="KW-0812">Transmembrane</keyword>
<dbReference type="EMBL" id="FZNX01000002">
    <property type="protein sequence ID" value="SNR54782.1"/>
    <property type="molecule type" value="Genomic_DNA"/>
</dbReference>
<accession>A0A238X832</accession>
<feature type="transmembrane region" description="Helical" evidence="1">
    <location>
        <begin position="26"/>
        <end position="45"/>
    </location>
</feature>
<dbReference type="RefSeq" id="WP_141107287.1">
    <property type="nucleotide sequence ID" value="NZ_FZNX01000002.1"/>
</dbReference>
<dbReference type="Proteomes" id="UP000198412">
    <property type="component" value="Unassembled WGS sequence"/>
</dbReference>
<dbReference type="InterPro" id="IPR045625">
    <property type="entry name" value="DUF6427"/>
</dbReference>
<dbReference type="Pfam" id="PF19992">
    <property type="entry name" value="DUF6427"/>
    <property type="match status" value="1"/>
</dbReference>
<reference evidence="3" key="1">
    <citation type="submission" date="2017-06" db="EMBL/GenBank/DDBJ databases">
        <authorList>
            <person name="Varghese N."/>
            <person name="Submissions S."/>
        </authorList>
    </citation>
    <scope>NUCLEOTIDE SEQUENCE [LARGE SCALE GENOMIC DNA]</scope>
    <source>
        <strain evidence="3">DSM 27993</strain>
    </source>
</reference>
<feature type="transmembrane region" description="Helical" evidence="1">
    <location>
        <begin position="143"/>
        <end position="163"/>
    </location>
</feature>
<feature type="transmembrane region" description="Helical" evidence="1">
    <location>
        <begin position="248"/>
        <end position="264"/>
    </location>
</feature>
<protein>
    <recommendedName>
        <fullName evidence="4">Beta-carotene 15,15'-monooxygenase</fullName>
    </recommendedName>
</protein>
<feature type="transmembrane region" description="Helical" evidence="1">
    <location>
        <begin position="271"/>
        <end position="288"/>
    </location>
</feature>
<proteinExistence type="predicted"/>
<keyword evidence="1" id="KW-0472">Membrane</keyword>
<feature type="transmembrane region" description="Helical" evidence="1">
    <location>
        <begin position="221"/>
        <end position="242"/>
    </location>
</feature>
<organism evidence="2 3">
    <name type="scientific">Lutibacter flavus</name>
    <dbReference type="NCBI Taxonomy" id="691689"/>
    <lineage>
        <taxon>Bacteria</taxon>
        <taxon>Pseudomonadati</taxon>
        <taxon>Bacteroidota</taxon>
        <taxon>Flavobacteriia</taxon>
        <taxon>Flavobacteriales</taxon>
        <taxon>Flavobacteriaceae</taxon>
        <taxon>Lutibacter</taxon>
    </lineage>
</organism>
<name>A0A238X832_9FLAO</name>
<keyword evidence="1" id="KW-1133">Transmembrane helix</keyword>
<dbReference type="AlphaFoldDB" id="A0A238X832"/>
<feature type="transmembrane region" description="Helical" evidence="1">
    <location>
        <begin position="108"/>
        <end position="131"/>
    </location>
</feature>
<evidence type="ECO:0000313" key="3">
    <source>
        <dbReference type="Proteomes" id="UP000198412"/>
    </source>
</evidence>